<evidence type="ECO:0000256" key="1">
    <source>
        <dbReference type="SAM" id="MobiDB-lite"/>
    </source>
</evidence>
<reference evidence="2" key="1">
    <citation type="journal article" date="2004" name="Nat. Genet.">
        <title>Complete sequencing and characterization of 21,243 full-length human cDNAs.</title>
        <authorList>
            <person name="Ota T."/>
            <person name="Suzuki Y."/>
            <person name="Nishikawa T."/>
            <person name="Otsuki T."/>
            <person name="Sugiyama T."/>
            <person name="Irie R."/>
            <person name="Wakamatsu A."/>
            <person name="Hayashi K."/>
            <person name="Sato H."/>
            <person name="Nagai K."/>
            <person name="Kimura K."/>
            <person name="Makita H."/>
            <person name="Sekine M."/>
            <person name="Obayashi M."/>
            <person name="Nishi T."/>
            <person name="Shibahara T."/>
            <person name="Tanaka T."/>
            <person name="Ishii S."/>
            <person name="Yamamoto J."/>
            <person name="Saito K."/>
            <person name="Kawai Y."/>
            <person name="Isono Y."/>
            <person name="Nakamura Y."/>
            <person name="Nagahari K."/>
            <person name="Murakami K."/>
            <person name="Yasuda T."/>
            <person name="Iwayanagi T."/>
            <person name="Wagatsuma M."/>
            <person name="Shiratori A."/>
            <person name="Sudo H."/>
            <person name="Hosoiri T."/>
            <person name="Kaku Y."/>
            <person name="Kodaira H."/>
            <person name="Kondo H."/>
            <person name="Sugawara M."/>
            <person name="Takahashi M."/>
            <person name="Kanda K."/>
            <person name="Yokoi T."/>
            <person name="Furuya T."/>
            <person name="Kikkawa E."/>
            <person name="Omura Y."/>
            <person name="Abe K."/>
            <person name="Kamihara K."/>
            <person name="Katsuta N."/>
            <person name="Sato K."/>
            <person name="Tanikawa M."/>
            <person name="Yamazaki M."/>
            <person name="Ninomiya K."/>
            <person name="Ishibashi T."/>
            <person name="Yamashita H."/>
            <person name="Murakawa K."/>
            <person name="Fujimori K."/>
            <person name="Tanai H."/>
            <person name="Kimata M."/>
            <person name="Watanabe M."/>
            <person name="Hiraoka S."/>
            <person name="Chiba Y."/>
            <person name="Ishida S."/>
            <person name="Ono Y."/>
            <person name="Takiguchi S."/>
            <person name="Watanabe S."/>
            <person name="Yosida M."/>
            <person name="Hotuta T."/>
            <person name="Kusano J."/>
            <person name="Kanehori K."/>
            <person name="Takahashi-Fujii A."/>
            <person name="Hara H."/>
            <person name="Tanase T."/>
            <person name="Nomura Y."/>
            <person name="Togiya S."/>
            <person name="Komai F."/>
            <person name="Hara R."/>
            <person name="Takeuchi K."/>
            <person name="Arita M."/>
            <person name="Imose N."/>
            <person name="Musashino K."/>
            <person name="Yuuki H."/>
            <person name="Oshima A."/>
            <person name="Sasaki N."/>
            <person name="Aotsuka S."/>
            <person name="Yoshikawa Y."/>
            <person name="Matsunawa H."/>
            <person name="Ichihara T."/>
            <person name="Shiohata N."/>
            <person name="Sano S."/>
            <person name="Moriya S."/>
            <person name="Momiyama H."/>
            <person name="Satoh N."/>
            <person name="Takami S."/>
            <person name="Terashima Y."/>
            <person name="Suzuki O."/>
            <person name="Nakagawa S."/>
            <person name="Senoh A."/>
            <person name="Mizoguchi H."/>
            <person name="Goto Y."/>
            <person name="Shimizu F."/>
            <person name="Wakebe H."/>
            <person name="Hishigaki H."/>
            <person name="Watanabe T."/>
            <person name="Sugiyama A."/>
            <person name="Takemoto M."/>
            <person name="Kawakami B."/>
            <person name="Yamazaki M."/>
            <person name="Watanabe K."/>
            <person name="Kumagai A."/>
            <person name="Itakura S."/>
            <person name="Fukuzumi Y."/>
            <person name="Fujimori Y."/>
            <person name="Komiyama M."/>
            <person name="Tashiro H."/>
            <person name="Tanigami A."/>
            <person name="Fujiwara T."/>
            <person name="Ono T."/>
            <person name="Yamada K."/>
            <person name="Fujii Y."/>
            <person name="Ozaki K."/>
            <person name="Hirao M."/>
            <person name="Ohmori Y."/>
            <person name="Kawabata A."/>
            <person name="Hikiji T."/>
            <person name="Kobatake N."/>
            <person name="Inagaki H."/>
            <person name="Ikema Y."/>
            <person name="Okamoto S."/>
            <person name="Okitani R."/>
            <person name="Kawakami T."/>
            <person name="Noguchi S."/>
            <person name="Itoh T."/>
            <person name="Shigeta K."/>
            <person name="Senba T."/>
            <person name="Matsumura K."/>
            <person name="Nakajima Y."/>
            <person name="Mizuno T."/>
            <person name="Morinaga M."/>
            <person name="Sasaki M."/>
            <person name="Togashi T."/>
            <person name="Oyama M."/>
            <person name="Hata H."/>
            <person name="Watanabe M."/>
            <person name="Komatsu T."/>
            <person name="Mizushima-Sugano J."/>
            <person name="Satoh T."/>
            <person name="Shirai Y."/>
            <person name="Takahashi Y."/>
            <person name="Nakagawa K."/>
            <person name="Okumura K."/>
            <person name="Nagase T."/>
            <person name="Nomura N."/>
            <person name="Kikuchi H."/>
            <person name="Masuho Y."/>
            <person name="Yamashita R."/>
            <person name="Nakai K."/>
            <person name="Yada T."/>
            <person name="Nakamura Y."/>
            <person name="Ohara O."/>
            <person name="Isogai T."/>
            <person name="Sugano S."/>
        </authorList>
    </citation>
    <scope>NUCLEOTIDE SEQUENCE</scope>
    <source>
        <tissue evidence="2">Brain</tissue>
    </source>
</reference>
<sequence>MGAPAGQLEGCLNVSAMPDSPASSVKWRRACPCRCHSHCWRWPYLQPVPASSSSSWASFQGSWQPESAASLRAPTAQASRRWLGPGWRWTVSSRCHRRRDSSRPAWLLAPAPGGPEWFLPGDPRKLLPGLGTLLRKCPLGWQPLPLPLPHPGWRTRGATQGNRGLERLRTSPSHPRGSALAGVRLCVGGHTWVHSVFRSVCIWRSVCVSVYLGLC</sequence>
<feature type="region of interest" description="Disordered" evidence="1">
    <location>
        <begin position="152"/>
        <end position="174"/>
    </location>
</feature>
<accession>Q8N930</accession>
<evidence type="ECO:0000313" key="2">
    <source>
        <dbReference type="EMBL" id="BAC04626.1"/>
    </source>
</evidence>
<name>Q8N930_HUMAN</name>
<dbReference type="EMBL" id="AK095783">
    <property type="protein sequence ID" value="BAC04626.1"/>
    <property type="molecule type" value="mRNA"/>
</dbReference>
<organism evidence="2">
    <name type="scientific">Homo sapiens</name>
    <name type="common">Human</name>
    <dbReference type="NCBI Taxonomy" id="9606"/>
    <lineage>
        <taxon>Eukaryota</taxon>
        <taxon>Metazoa</taxon>
        <taxon>Chordata</taxon>
        <taxon>Craniata</taxon>
        <taxon>Vertebrata</taxon>
        <taxon>Euteleostomi</taxon>
        <taxon>Mammalia</taxon>
        <taxon>Eutheria</taxon>
        <taxon>Euarchontoglires</taxon>
        <taxon>Primates</taxon>
        <taxon>Haplorrhini</taxon>
        <taxon>Catarrhini</taxon>
        <taxon>Hominidae</taxon>
        <taxon>Homo</taxon>
    </lineage>
</organism>
<dbReference type="AlphaFoldDB" id="Q8N930"/>
<protein>
    <submittedName>
        <fullName evidence="2">cDNA FLJ38464 fis, clone FEBRA2021171</fullName>
    </submittedName>
</protein>
<proteinExistence type="evidence at transcript level"/>